<dbReference type="InterPro" id="IPR044992">
    <property type="entry name" value="ChyE-like"/>
</dbReference>
<dbReference type="Gene3D" id="3.40.50.880">
    <property type="match status" value="1"/>
</dbReference>
<dbReference type="EMBL" id="UINC01142006">
    <property type="protein sequence ID" value="SVD30078.1"/>
    <property type="molecule type" value="Genomic_DNA"/>
</dbReference>
<protein>
    <recommendedName>
        <fullName evidence="1">Glutamine amidotransferase domain-containing protein</fullName>
    </recommendedName>
</protein>
<proteinExistence type="predicted"/>
<dbReference type="GO" id="GO:0005829">
    <property type="term" value="C:cytosol"/>
    <property type="evidence" value="ECO:0007669"/>
    <property type="project" value="TreeGrafter"/>
</dbReference>
<sequence>MLLVVDNGSIYTKNLIDFLSENKVKFIVSKFDEIDSLDKSEFDSLILSGRIKNSKNMNAINSQIIQNAISERKSLLGICYGAEILALTLGGTIKKSNKRVKGQETVIVEGENKICHGEINVFESHKYEISQLGSQLYSLASSQSCKYEIVKHNNLNIFGTQFHPEMSSDGQSIIQSFLSI</sequence>
<dbReference type="PRINTS" id="PR00097">
    <property type="entry name" value="ANTSNTHASEII"/>
</dbReference>
<gene>
    <name evidence="2" type="ORF">METZ01_LOCUS382932</name>
</gene>
<dbReference type="Pfam" id="PF00117">
    <property type="entry name" value="GATase"/>
    <property type="match status" value="1"/>
</dbReference>
<evidence type="ECO:0000313" key="2">
    <source>
        <dbReference type="EMBL" id="SVD30078.1"/>
    </source>
</evidence>
<dbReference type="InterPro" id="IPR017926">
    <property type="entry name" value="GATASE"/>
</dbReference>
<dbReference type="AlphaFoldDB" id="A0A382U8Q4"/>
<feature type="domain" description="Glutamine amidotransferase" evidence="1">
    <location>
        <begin position="3"/>
        <end position="172"/>
    </location>
</feature>
<organism evidence="2">
    <name type="scientific">marine metagenome</name>
    <dbReference type="NCBI Taxonomy" id="408172"/>
    <lineage>
        <taxon>unclassified sequences</taxon>
        <taxon>metagenomes</taxon>
        <taxon>ecological metagenomes</taxon>
    </lineage>
</organism>
<dbReference type="PANTHER" id="PTHR42695:SF5">
    <property type="entry name" value="GLUTAMINE AMIDOTRANSFERASE YLR126C-RELATED"/>
    <property type="match status" value="1"/>
</dbReference>
<dbReference type="SUPFAM" id="SSF52317">
    <property type="entry name" value="Class I glutamine amidotransferase-like"/>
    <property type="match status" value="1"/>
</dbReference>
<reference evidence="2" key="1">
    <citation type="submission" date="2018-05" db="EMBL/GenBank/DDBJ databases">
        <authorList>
            <person name="Lanie J.A."/>
            <person name="Ng W.-L."/>
            <person name="Kazmierczak K.M."/>
            <person name="Andrzejewski T.M."/>
            <person name="Davidsen T.M."/>
            <person name="Wayne K.J."/>
            <person name="Tettelin H."/>
            <person name="Glass J.I."/>
            <person name="Rusch D."/>
            <person name="Podicherti R."/>
            <person name="Tsui H.-C.T."/>
            <person name="Winkler M.E."/>
        </authorList>
    </citation>
    <scope>NUCLEOTIDE SEQUENCE</scope>
</reference>
<dbReference type="InterPro" id="IPR029062">
    <property type="entry name" value="Class_I_gatase-like"/>
</dbReference>
<name>A0A382U8Q4_9ZZZZ</name>
<accession>A0A382U8Q4</accession>
<dbReference type="PANTHER" id="PTHR42695">
    <property type="entry name" value="GLUTAMINE AMIDOTRANSFERASE YLR126C-RELATED"/>
    <property type="match status" value="1"/>
</dbReference>
<evidence type="ECO:0000259" key="1">
    <source>
        <dbReference type="Pfam" id="PF00117"/>
    </source>
</evidence>
<dbReference type="PROSITE" id="PS51273">
    <property type="entry name" value="GATASE_TYPE_1"/>
    <property type="match status" value="1"/>
</dbReference>